<evidence type="ECO:0000256" key="2">
    <source>
        <dbReference type="ARBA" id="ARBA00022679"/>
    </source>
</evidence>
<dbReference type="EMBL" id="CP120682">
    <property type="protein sequence ID" value="WKN39290.1"/>
    <property type="molecule type" value="Genomic_DNA"/>
</dbReference>
<dbReference type="Pfam" id="PF00195">
    <property type="entry name" value="Chal_sti_synt_N"/>
    <property type="match status" value="1"/>
</dbReference>
<feature type="domain" description="Chalcone/stilbene synthase N-terminal" evidence="4">
    <location>
        <begin position="3"/>
        <end position="212"/>
    </location>
</feature>
<evidence type="ECO:0000259" key="4">
    <source>
        <dbReference type="Pfam" id="PF00195"/>
    </source>
</evidence>
<organism evidence="6">
    <name type="scientific">Roseihalotalea indica</name>
    <dbReference type="NCBI Taxonomy" id="2867963"/>
    <lineage>
        <taxon>Bacteria</taxon>
        <taxon>Pseudomonadati</taxon>
        <taxon>Bacteroidota</taxon>
        <taxon>Cytophagia</taxon>
        <taxon>Cytophagales</taxon>
        <taxon>Catalimonadaceae</taxon>
        <taxon>Roseihalotalea</taxon>
    </lineage>
</organism>
<dbReference type="SUPFAM" id="SSF53901">
    <property type="entry name" value="Thiolase-like"/>
    <property type="match status" value="2"/>
</dbReference>
<dbReference type="Pfam" id="PF02797">
    <property type="entry name" value="Chal_sti_synt_C"/>
    <property type="match status" value="1"/>
</dbReference>
<gene>
    <name evidence="6" type="ORF">K4G66_11375</name>
</gene>
<dbReference type="InterPro" id="IPR012328">
    <property type="entry name" value="Chalcone/stilbene_synt_C"/>
</dbReference>
<dbReference type="AlphaFoldDB" id="A0AA49GQS6"/>
<dbReference type="InterPro" id="IPR011141">
    <property type="entry name" value="Polyketide_synthase_type-III"/>
</dbReference>
<sequence>MKSYIAAIGTAVPNHRTAQSTIAAFMARVLKLNDAEKQRLYALYRASGIQYRHSVISDYGASDNFSFYPETADLEPFPTIQQRMEVYQREALTLSYKSAKQCLQQLPDCSPDQITHLIFVSCTGMYAPGIDIELIHQLGLSYQVQRTAINFMGCYAAFNALKVADNIVQANPEANVLMVCTELCTLHFQKGIDEDNLLANALFADGSSAALVTGRKYENNLQLSMEQFYCDLVPEASHEMAWQIGNHGFEMKLSSYVPEVIKSGVHQLTQNLLQQLSFSYDEESSVPELMEKPDFYAIHPGGKRILQVIEQALGMAKEDNRYAYQVLQQCGNMSSATLLFVLKALLQDLSVADNDKSILGLAFGPGLTLESMLLRVSAL</sequence>
<protein>
    <submittedName>
        <fullName evidence="6">Type III polyketide synthase</fullName>
    </submittedName>
</protein>
<evidence type="ECO:0000256" key="3">
    <source>
        <dbReference type="PIRSR" id="PIRSR000451-1"/>
    </source>
</evidence>
<evidence type="ECO:0000259" key="5">
    <source>
        <dbReference type="Pfam" id="PF02797"/>
    </source>
</evidence>
<comment type="similarity">
    <text evidence="1">Belongs to the thiolase-like superfamily. Chalcone/stilbene synthases family.</text>
</comment>
<dbReference type="PIRSF" id="PIRSF000451">
    <property type="entry name" value="PKS_III"/>
    <property type="match status" value="1"/>
</dbReference>
<dbReference type="GO" id="GO:0030639">
    <property type="term" value="P:polyketide biosynthetic process"/>
    <property type="evidence" value="ECO:0007669"/>
    <property type="project" value="TreeGrafter"/>
</dbReference>
<feature type="domain" description="Chalcone/stilbene synthase C-terminal" evidence="5">
    <location>
        <begin position="231"/>
        <end position="375"/>
    </location>
</feature>
<dbReference type="GO" id="GO:0016747">
    <property type="term" value="F:acyltransferase activity, transferring groups other than amino-acyl groups"/>
    <property type="evidence" value="ECO:0007669"/>
    <property type="project" value="InterPro"/>
</dbReference>
<dbReference type="InterPro" id="IPR016039">
    <property type="entry name" value="Thiolase-like"/>
</dbReference>
<reference evidence="6" key="1">
    <citation type="journal article" date="2023" name="Comput. Struct. Biotechnol. J.">
        <title>Discovery of a novel marine Bacteroidetes with a rich repertoire of carbohydrate-active enzymes.</title>
        <authorList>
            <person name="Chen B."/>
            <person name="Liu G."/>
            <person name="Chen Q."/>
            <person name="Wang H."/>
            <person name="Liu L."/>
            <person name="Tang K."/>
        </authorList>
    </citation>
    <scope>NUCLEOTIDE SEQUENCE</scope>
    <source>
        <strain evidence="6">TK19036</strain>
    </source>
</reference>
<name>A0AA49GQS6_9BACT</name>
<accession>A0AA49GQS6</accession>
<dbReference type="CDD" id="cd00831">
    <property type="entry name" value="CHS_like"/>
    <property type="match status" value="1"/>
</dbReference>
<dbReference type="Gene3D" id="3.40.47.10">
    <property type="match status" value="2"/>
</dbReference>
<reference evidence="6" key="2">
    <citation type="journal article" date="2024" name="Antonie Van Leeuwenhoek">
        <title>Roseihalotalea indica gen. nov., sp. nov., a halophilic Bacteroidetes from mesopelagic Southwest Indian Ocean with higher carbohydrate metabolic potential.</title>
        <authorList>
            <person name="Chen B."/>
            <person name="Zhang M."/>
            <person name="Lin D."/>
            <person name="Ye J."/>
            <person name="Tang K."/>
        </authorList>
    </citation>
    <scope>NUCLEOTIDE SEQUENCE</scope>
    <source>
        <strain evidence="6">TK19036</strain>
    </source>
</reference>
<dbReference type="PANTHER" id="PTHR11877">
    <property type="entry name" value="HYDROXYMETHYLGLUTARYL-COA SYNTHASE"/>
    <property type="match status" value="1"/>
</dbReference>
<evidence type="ECO:0000256" key="1">
    <source>
        <dbReference type="ARBA" id="ARBA00005531"/>
    </source>
</evidence>
<keyword evidence="2" id="KW-0808">Transferase</keyword>
<proteinExistence type="inferred from homology"/>
<dbReference type="InterPro" id="IPR001099">
    <property type="entry name" value="Chalcone/stilbene_synt_N"/>
</dbReference>
<dbReference type="PANTHER" id="PTHR11877:SF46">
    <property type="entry name" value="TYPE III POLYKETIDE SYNTHASE A"/>
    <property type="match status" value="1"/>
</dbReference>
<feature type="active site" description="Acyl-thioester intermediate" evidence="3">
    <location>
        <position position="154"/>
    </location>
</feature>
<evidence type="ECO:0000313" key="6">
    <source>
        <dbReference type="EMBL" id="WKN39290.1"/>
    </source>
</evidence>